<dbReference type="GO" id="GO:0015031">
    <property type="term" value="P:protein transport"/>
    <property type="evidence" value="ECO:0007669"/>
    <property type="project" value="UniProtKB-KW"/>
</dbReference>
<dbReference type="GO" id="GO:0005743">
    <property type="term" value="C:mitochondrial inner membrane"/>
    <property type="evidence" value="ECO:0007669"/>
    <property type="project" value="UniProtKB-SubCell"/>
</dbReference>
<keyword evidence="7 8" id="KW-1015">Disulfide bond</keyword>
<evidence type="ECO:0000256" key="2">
    <source>
        <dbReference type="ARBA" id="ARBA00022723"/>
    </source>
</evidence>
<evidence type="ECO:0000256" key="6">
    <source>
        <dbReference type="ARBA" id="ARBA00023128"/>
    </source>
</evidence>
<accession>A0A6G0ZH39</accession>
<dbReference type="Gene3D" id="1.10.287.810">
    <property type="entry name" value="Mitochondrial import inner membrane translocase subunit tim13 like domains"/>
    <property type="match status" value="1"/>
</dbReference>
<dbReference type="AlphaFoldDB" id="A0A6G0ZH39"/>
<comment type="subunit">
    <text evidence="8">Heterohexamer.</text>
</comment>
<evidence type="ECO:0000256" key="5">
    <source>
        <dbReference type="ARBA" id="ARBA00023010"/>
    </source>
</evidence>
<dbReference type="InterPro" id="IPR035427">
    <property type="entry name" value="Tim10-like_dom_sf"/>
</dbReference>
<comment type="function">
    <text evidence="8">Mitochondrial intermembrane chaperone that participates in the import and insertion of some multi-pass transmembrane proteins into the mitochondrial inner membrane. Also required for the transfer of beta-barrel precursors from the TOM complex to the sorting and assembly machinery (SAM complex) of the outer membrane. Acts as a chaperone-like protein that protects the hydrophobic precursors from aggregation and guide them through the mitochondrial intermembrane space.</text>
</comment>
<evidence type="ECO:0000259" key="10">
    <source>
        <dbReference type="Pfam" id="PF02953"/>
    </source>
</evidence>
<keyword evidence="8" id="KW-0472">Membrane</keyword>
<evidence type="ECO:0000256" key="1">
    <source>
        <dbReference type="ARBA" id="ARBA00022448"/>
    </source>
</evidence>
<dbReference type="OrthoDB" id="1551503at2759"/>
<keyword evidence="1 8" id="KW-0813">Transport</keyword>
<evidence type="ECO:0000256" key="7">
    <source>
        <dbReference type="ARBA" id="ARBA00023157"/>
    </source>
</evidence>
<keyword evidence="6 8" id="KW-0496">Mitochondrion</keyword>
<dbReference type="EMBL" id="VUJU01000435">
    <property type="protein sequence ID" value="KAF0770440.1"/>
    <property type="molecule type" value="Genomic_DNA"/>
</dbReference>
<dbReference type="SUPFAM" id="SSF144122">
    <property type="entry name" value="Tim10-like"/>
    <property type="match status" value="1"/>
</dbReference>
<feature type="compositionally biased region" description="Polar residues" evidence="9">
    <location>
        <begin position="80"/>
        <end position="96"/>
    </location>
</feature>
<dbReference type="PANTHER" id="PTHR13172">
    <property type="entry name" value="MITOCHONDRIAL IMPORT INNER MEMBRANE TRANSLOCASE SUBUNIT TIM9B"/>
    <property type="match status" value="1"/>
</dbReference>
<keyword evidence="3" id="KW-0862">Zinc</keyword>
<evidence type="ECO:0000256" key="3">
    <source>
        <dbReference type="ARBA" id="ARBA00022833"/>
    </source>
</evidence>
<organism evidence="11 12">
    <name type="scientific">Aphis craccivora</name>
    <name type="common">Cowpea aphid</name>
    <dbReference type="NCBI Taxonomy" id="307492"/>
    <lineage>
        <taxon>Eukaryota</taxon>
        <taxon>Metazoa</taxon>
        <taxon>Ecdysozoa</taxon>
        <taxon>Arthropoda</taxon>
        <taxon>Hexapoda</taxon>
        <taxon>Insecta</taxon>
        <taxon>Pterygota</taxon>
        <taxon>Neoptera</taxon>
        <taxon>Paraneoptera</taxon>
        <taxon>Hemiptera</taxon>
        <taxon>Sternorrhyncha</taxon>
        <taxon>Aphidomorpha</taxon>
        <taxon>Aphidoidea</taxon>
        <taxon>Aphididae</taxon>
        <taxon>Aphidini</taxon>
        <taxon>Aphis</taxon>
        <taxon>Aphis</taxon>
    </lineage>
</organism>
<keyword evidence="8" id="KW-0999">Mitochondrion inner membrane</keyword>
<evidence type="ECO:0000313" key="11">
    <source>
        <dbReference type="EMBL" id="KAF0770440.1"/>
    </source>
</evidence>
<dbReference type="Pfam" id="PF02953">
    <property type="entry name" value="zf-Tim10_DDP"/>
    <property type="match status" value="1"/>
</dbReference>
<sequence length="109" mass="12709">MDEEIQLKNIKEFLQNYNKITDDCFSQCVYTLSQSRLTGEETLCASNCVQKLKFVEQKCMQAFIDHQQQSMQKFVEEASQKQAEQENTVVESNNSDTENKEIVQQELTE</sequence>
<dbReference type="Proteomes" id="UP000478052">
    <property type="component" value="Unassembled WGS sequence"/>
</dbReference>
<dbReference type="GO" id="GO:0046872">
    <property type="term" value="F:metal ion binding"/>
    <property type="evidence" value="ECO:0007669"/>
    <property type="project" value="UniProtKB-KW"/>
</dbReference>
<evidence type="ECO:0000256" key="8">
    <source>
        <dbReference type="RuleBase" id="RU367043"/>
    </source>
</evidence>
<keyword evidence="12" id="KW-1185">Reference proteome</keyword>
<feature type="region of interest" description="Disordered" evidence="9">
    <location>
        <begin position="75"/>
        <end position="109"/>
    </location>
</feature>
<comment type="caution">
    <text evidence="11">The sequence shown here is derived from an EMBL/GenBank/DDBJ whole genome shotgun (WGS) entry which is preliminary data.</text>
</comment>
<evidence type="ECO:0000313" key="12">
    <source>
        <dbReference type="Proteomes" id="UP000478052"/>
    </source>
</evidence>
<comment type="similarity">
    <text evidence="8">Belongs to the small Tim family.</text>
</comment>
<comment type="subcellular location">
    <subcellularLocation>
        <location evidence="8">Mitochondrion inner membrane</location>
        <topology evidence="8">Peripheral membrane protein</topology>
        <orientation evidence="8">Intermembrane side</orientation>
    </subcellularLocation>
</comment>
<protein>
    <recommendedName>
        <fullName evidence="8">Mitochondrial import inner membrane translocase subunit</fullName>
    </recommendedName>
</protein>
<feature type="domain" description="Tim10-like" evidence="10">
    <location>
        <begin position="5"/>
        <end position="64"/>
    </location>
</feature>
<name>A0A6G0ZH39_APHCR</name>
<evidence type="ECO:0000256" key="9">
    <source>
        <dbReference type="SAM" id="MobiDB-lite"/>
    </source>
</evidence>
<keyword evidence="5 8" id="KW-0811">Translocation</keyword>
<keyword evidence="2" id="KW-0479">Metal-binding</keyword>
<keyword evidence="4 8" id="KW-0653">Protein transport</keyword>
<comment type="domain">
    <text evidence="8">The twin CX3C motif contains 4 conserved Cys residues that form 2 disulfide bonds in the mitochondrial intermembrane space.</text>
</comment>
<dbReference type="InterPro" id="IPR050673">
    <property type="entry name" value="Mito_inner_translocase_sub"/>
</dbReference>
<dbReference type="InterPro" id="IPR004217">
    <property type="entry name" value="Tim10-like"/>
</dbReference>
<evidence type="ECO:0000256" key="4">
    <source>
        <dbReference type="ARBA" id="ARBA00022927"/>
    </source>
</evidence>
<proteinExistence type="inferred from homology"/>
<keyword evidence="8" id="KW-0143">Chaperone</keyword>
<gene>
    <name evidence="11" type="ORF">FWK35_00003183</name>
</gene>
<reference evidence="11 12" key="1">
    <citation type="submission" date="2019-08" db="EMBL/GenBank/DDBJ databases">
        <title>Whole genome of Aphis craccivora.</title>
        <authorList>
            <person name="Voronova N.V."/>
            <person name="Shulinski R.S."/>
            <person name="Bandarenka Y.V."/>
            <person name="Zhorov D.G."/>
            <person name="Warner D."/>
        </authorList>
    </citation>
    <scope>NUCLEOTIDE SEQUENCE [LARGE SCALE GENOMIC DNA]</scope>
    <source>
        <strain evidence="11">180601</strain>
        <tissue evidence="11">Whole Body</tissue>
    </source>
</reference>